<dbReference type="RefSeq" id="WP_329775241.1">
    <property type="nucleotide sequence ID" value="NZ_JAYDYW010000006.1"/>
</dbReference>
<proteinExistence type="predicted"/>
<organism evidence="1 2">
    <name type="scientific">Agarivorans aestuarii</name>
    <dbReference type="NCBI Taxonomy" id="1563703"/>
    <lineage>
        <taxon>Bacteria</taxon>
        <taxon>Pseudomonadati</taxon>
        <taxon>Pseudomonadota</taxon>
        <taxon>Gammaproteobacteria</taxon>
        <taxon>Alteromonadales</taxon>
        <taxon>Alteromonadaceae</taxon>
        <taxon>Agarivorans</taxon>
    </lineage>
</organism>
<dbReference type="EMBL" id="JAYDYW010000006">
    <property type="protein sequence ID" value="MEE1674034.1"/>
    <property type="molecule type" value="Genomic_DNA"/>
</dbReference>
<keyword evidence="1" id="KW-0560">Oxidoreductase</keyword>
<comment type="caution">
    <text evidence="1">The sequence shown here is derived from an EMBL/GenBank/DDBJ whole genome shotgun (WGS) entry which is preliminary data.</text>
</comment>
<keyword evidence="1" id="KW-0223">Dioxygenase</keyword>
<evidence type="ECO:0000313" key="1">
    <source>
        <dbReference type="EMBL" id="MEE1674034.1"/>
    </source>
</evidence>
<dbReference type="Proteomes" id="UP001310248">
    <property type="component" value="Unassembled WGS sequence"/>
</dbReference>
<sequence>MNTHADCLLQLNHLSGAAVHDLSSSFDNLPHTQHADGQYRLRRYSVVRVHQGKVQALPGRAFVQSEQVNHFQGDVVRQFEEIEQSIIASKGMFEMCALFLEANNLNEQQDIEIHQIRIAAQAADTPVAPEGVHQDGFSHIAVVGIRRHNIDGGDFMVFKDKHQAPIMTLALDSGEVALLDDSKLWHYARPIRAHRPSEPGFMDVFVLTAKDEA</sequence>
<reference evidence="2" key="1">
    <citation type="submission" date="2023-07" db="EMBL/GenBank/DDBJ databases">
        <title>Draft genome sequence of Agarivorans aestuarii strain ZMCS4, a CAZymes producing bacteria isolated from the marine brown algae Clodostephus spongiosus.</title>
        <authorList>
            <person name="Lorente B."/>
            <person name="Cabral C."/>
            <person name="Frias J."/>
            <person name="Faria J."/>
            <person name="Toubarro D."/>
        </authorList>
    </citation>
    <scope>NUCLEOTIDE SEQUENCE [LARGE SCALE GENOMIC DNA]</scope>
    <source>
        <strain evidence="2">ZMCS4</strain>
    </source>
</reference>
<accession>A0ABU7G4D7</accession>
<dbReference type="Gene3D" id="2.60.120.620">
    <property type="entry name" value="q2cbj1_9rhob like domain"/>
    <property type="match status" value="1"/>
</dbReference>
<keyword evidence="2" id="KW-1185">Reference proteome</keyword>
<dbReference type="Pfam" id="PF10014">
    <property type="entry name" value="2OG-Fe_Oxy_2"/>
    <property type="match status" value="1"/>
</dbReference>
<dbReference type="InterPro" id="IPR018724">
    <property type="entry name" value="2OG-Fe_dioxygenase"/>
</dbReference>
<dbReference type="GO" id="GO:0051213">
    <property type="term" value="F:dioxygenase activity"/>
    <property type="evidence" value="ECO:0007669"/>
    <property type="project" value="UniProtKB-KW"/>
</dbReference>
<gene>
    <name evidence="1" type="ORF">SNR37_003463</name>
</gene>
<name>A0ABU7G4D7_9ALTE</name>
<protein>
    <submittedName>
        <fullName evidence="1">2OG-Fe dioxygenase family protein</fullName>
    </submittedName>
</protein>
<evidence type="ECO:0000313" key="2">
    <source>
        <dbReference type="Proteomes" id="UP001310248"/>
    </source>
</evidence>